<reference evidence="1 2" key="1">
    <citation type="journal article" date="2021" name="Hortic Res">
        <title>The domestication of Cucurbita argyrosperma as revealed by the genome of its wild relative.</title>
        <authorList>
            <person name="Barrera-Redondo J."/>
            <person name="Sanchez-de la Vega G."/>
            <person name="Aguirre-Liguori J.A."/>
            <person name="Castellanos-Morales G."/>
            <person name="Gutierrez-Guerrero Y.T."/>
            <person name="Aguirre-Dugua X."/>
            <person name="Aguirre-Planter E."/>
            <person name="Tenaillon M.I."/>
            <person name="Lira-Saade R."/>
            <person name="Eguiarte L.E."/>
        </authorList>
    </citation>
    <scope>NUCLEOTIDE SEQUENCE [LARGE SCALE GENOMIC DNA]</scope>
    <source>
        <strain evidence="1">JBR-2021</strain>
    </source>
</reference>
<proteinExistence type="predicted"/>
<feature type="non-terminal residue" evidence="1">
    <location>
        <position position="1"/>
    </location>
</feature>
<organism evidence="1 2">
    <name type="scientific">Cucurbita argyrosperma subsp. sororia</name>
    <dbReference type="NCBI Taxonomy" id="37648"/>
    <lineage>
        <taxon>Eukaryota</taxon>
        <taxon>Viridiplantae</taxon>
        <taxon>Streptophyta</taxon>
        <taxon>Embryophyta</taxon>
        <taxon>Tracheophyta</taxon>
        <taxon>Spermatophyta</taxon>
        <taxon>Magnoliopsida</taxon>
        <taxon>eudicotyledons</taxon>
        <taxon>Gunneridae</taxon>
        <taxon>Pentapetalae</taxon>
        <taxon>rosids</taxon>
        <taxon>fabids</taxon>
        <taxon>Cucurbitales</taxon>
        <taxon>Cucurbitaceae</taxon>
        <taxon>Cucurbiteae</taxon>
        <taxon>Cucurbita</taxon>
    </lineage>
</organism>
<accession>A0AAV6NSM0</accession>
<sequence>MGKEMSLLGRMESSYLSYGEKATEQDTGKREDFGLGLGVPFHMTSSKDKSWDGGSVFVGDNHECKVIGTDSVIKGPNVVDIVLSEQYLAGNARENRIGQIWKVANEVDDAIVAARRAAGSDGAQTDSEAEGRRRRLGIDRRRRRKIVWRERGAYGFLILILNHHHHCQTLNSKFKLKFL</sequence>
<evidence type="ECO:0000313" key="1">
    <source>
        <dbReference type="EMBL" id="KAG6602130.1"/>
    </source>
</evidence>
<name>A0AAV6NSM0_9ROSI</name>
<dbReference type="EMBL" id="JAGKQH010000004">
    <property type="protein sequence ID" value="KAG6602130.1"/>
    <property type="molecule type" value="Genomic_DNA"/>
</dbReference>
<evidence type="ECO:0000313" key="2">
    <source>
        <dbReference type="Proteomes" id="UP000685013"/>
    </source>
</evidence>
<protein>
    <submittedName>
        <fullName evidence="1">Uncharacterized protein</fullName>
    </submittedName>
</protein>
<keyword evidence="2" id="KW-1185">Reference proteome</keyword>
<comment type="caution">
    <text evidence="1">The sequence shown here is derived from an EMBL/GenBank/DDBJ whole genome shotgun (WGS) entry which is preliminary data.</text>
</comment>
<gene>
    <name evidence="1" type="ORF">SDJN03_07363</name>
</gene>
<dbReference type="AlphaFoldDB" id="A0AAV6NSM0"/>
<dbReference type="Proteomes" id="UP000685013">
    <property type="component" value="Chromosome 4"/>
</dbReference>